<accession>G3A9F3</accession>
<sequence>MGDRIVTVIPYVGRRSDHYRISFTPTVTTREFSGAVSALNQSGVEYEPVSVMLEKTEKVPTLGEAEVEGLLTKVIAWARSADLDEGLAAYRALPTDCVGARPMRHVAALALAGDVEKLEGYLSSFKFGDRLGFVPYITEELLERAIKFAKAQRSCD</sequence>
<protein>
    <submittedName>
        <fullName evidence="1">Uncharacterized protein</fullName>
    </submittedName>
</protein>
<dbReference type="Pfam" id="PF22499">
    <property type="entry name" value="DUF6990"/>
    <property type="match status" value="1"/>
</dbReference>
<gene>
    <name evidence="1" type="ORF">RALSY_mp10438</name>
</gene>
<dbReference type="AlphaFoldDB" id="G3A9F3"/>
<dbReference type="EMBL" id="FR854090">
    <property type="protein sequence ID" value="CCA87911.1"/>
    <property type="molecule type" value="Genomic_DNA"/>
</dbReference>
<name>G3A9F3_9RALS</name>
<evidence type="ECO:0000313" key="1">
    <source>
        <dbReference type="EMBL" id="CCA87911.1"/>
    </source>
</evidence>
<reference evidence="1" key="1">
    <citation type="journal article" date="2011" name="PLoS ONE">
        <title>Ralstonia syzygii, the Blood Disease Bacterium and some Asian R. solanacearum strains form a single genomic species despite divergent lifestyles.</title>
        <authorList>
            <person name="Remenant B."/>
            <person name="de Cambiaire J.C."/>
            <person name="Cellier G."/>
            <person name="Jacobs J.M."/>
            <person name="Mangenot S."/>
            <person name="Barbe V."/>
            <person name="Lajus A."/>
            <person name="Vallenet D."/>
            <person name="Medigue C."/>
            <person name="Fegan M."/>
            <person name="Allen C."/>
            <person name="Prior P."/>
        </authorList>
    </citation>
    <scope>NUCLEOTIDE SEQUENCE</scope>
    <source>
        <strain evidence="1">R24</strain>
    </source>
</reference>
<dbReference type="InterPro" id="IPR054259">
    <property type="entry name" value="DUF6990"/>
</dbReference>
<proteinExistence type="predicted"/>
<reference evidence="1" key="2">
    <citation type="submission" date="2011-04" db="EMBL/GenBank/DDBJ databases">
        <authorList>
            <person name="Genoscope - CEA"/>
        </authorList>
    </citation>
    <scope>NUCLEOTIDE SEQUENCE</scope>
    <source>
        <strain evidence="1">R24</strain>
    </source>
</reference>
<organism evidence="1">
    <name type="scientific">Ralstonia syzygii R24</name>
    <dbReference type="NCBI Taxonomy" id="907261"/>
    <lineage>
        <taxon>Bacteria</taxon>
        <taxon>Pseudomonadati</taxon>
        <taxon>Pseudomonadota</taxon>
        <taxon>Betaproteobacteria</taxon>
        <taxon>Burkholderiales</taxon>
        <taxon>Burkholderiaceae</taxon>
        <taxon>Ralstonia</taxon>
        <taxon>Ralstonia solanacearum species complex</taxon>
    </lineage>
</organism>